<protein>
    <submittedName>
        <fullName evidence="2">Uncharacterized protein</fullName>
    </submittedName>
</protein>
<dbReference type="AlphaFoldDB" id="A0A413YWU2"/>
<accession>A0A413YWU2</accession>
<dbReference type="EMBL" id="QSHO01000020">
    <property type="protein sequence ID" value="RHC13540.1"/>
    <property type="molecule type" value="Genomic_DNA"/>
</dbReference>
<evidence type="ECO:0000256" key="1">
    <source>
        <dbReference type="SAM" id="Phobius"/>
    </source>
</evidence>
<sequence>MHELVKKTDSKLIGVKWKAGNMMKDFLTAKREGSHWVDLGIACVVGLALAVIFRDQLSGVIESIGTKIKTSVGSW</sequence>
<evidence type="ECO:0000313" key="2">
    <source>
        <dbReference type="EMBL" id="RHC13540.1"/>
    </source>
</evidence>
<proteinExistence type="predicted"/>
<keyword evidence="1" id="KW-0812">Transmembrane</keyword>
<keyword evidence="1" id="KW-1133">Transmembrane helix</keyword>
<dbReference type="Proteomes" id="UP000283513">
    <property type="component" value="Unassembled WGS sequence"/>
</dbReference>
<gene>
    <name evidence="2" type="ORF">DW856_17255</name>
</gene>
<organism evidence="2 3">
    <name type="scientific">Roseburia intestinalis</name>
    <dbReference type="NCBI Taxonomy" id="166486"/>
    <lineage>
        <taxon>Bacteria</taxon>
        <taxon>Bacillati</taxon>
        <taxon>Bacillota</taxon>
        <taxon>Clostridia</taxon>
        <taxon>Lachnospirales</taxon>
        <taxon>Lachnospiraceae</taxon>
        <taxon>Roseburia</taxon>
    </lineage>
</organism>
<keyword evidence="1" id="KW-0472">Membrane</keyword>
<feature type="transmembrane region" description="Helical" evidence="1">
    <location>
        <begin position="33"/>
        <end position="53"/>
    </location>
</feature>
<dbReference type="RefSeq" id="WP_118599142.1">
    <property type="nucleotide sequence ID" value="NZ_QSHO01000020.1"/>
</dbReference>
<comment type="caution">
    <text evidence="2">The sequence shown here is derived from an EMBL/GenBank/DDBJ whole genome shotgun (WGS) entry which is preliminary data.</text>
</comment>
<evidence type="ECO:0000313" key="3">
    <source>
        <dbReference type="Proteomes" id="UP000283513"/>
    </source>
</evidence>
<reference evidence="2 3" key="1">
    <citation type="submission" date="2018-08" db="EMBL/GenBank/DDBJ databases">
        <title>A genome reference for cultivated species of the human gut microbiota.</title>
        <authorList>
            <person name="Zou Y."/>
            <person name="Xue W."/>
            <person name="Luo G."/>
        </authorList>
    </citation>
    <scope>NUCLEOTIDE SEQUENCE [LARGE SCALE GENOMIC DNA]</scope>
    <source>
        <strain evidence="2 3">AM37-1AC</strain>
    </source>
</reference>
<name>A0A413YWU2_9FIRM</name>